<evidence type="ECO:0000313" key="1">
    <source>
        <dbReference type="EMBL" id="EET80016.1"/>
    </source>
</evidence>
<comment type="caution">
    <text evidence="1">The sequence shown here is derived from an EMBL/GenBank/DDBJ whole genome shotgun (WGS) entry which is preliminary data.</text>
</comment>
<accession>C6RFK8</accession>
<proteinExistence type="predicted"/>
<keyword evidence="2" id="KW-1185">Reference proteome</keyword>
<dbReference type="STRING" id="553219.CAMSH0001_0514"/>
<gene>
    <name evidence="1" type="ORF">CAMSH0001_0514</name>
</gene>
<dbReference type="EMBL" id="ACVQ01000017">
    <property type="protein sequence ID" value="EET80016.1"/>
    <property type="molecule type" value="Genomic_DNA"/>
</dbReference>
<evidence type="ECO:0000313" key="2">
    <source>
        <dbReference type="Proteomes" id="UP000003107"/>
    </source>
</evidence>
<sequence length="56" mass="6169">MAKIKPYFKEAKVEKTSNINFQNKDILFNISFAKSLNLNSSANACAAVKTQAKAAF</sequence>
<protein>
    <submittedName>
        <fullName evidence="1">Uncharacterized protein</fullName>
    </submittedName>
</protein>
<reference evidence="1 2" key="1">
    <citation type="submission" date="2009-07" db="EMBL/GenBank/DDBJ databases">
        <authorList>
            <person name="Madupu R."/>
            <person name="Sebastian Y."/>
            <person name="Durkin A.S."/>
            <person name="Torralba M."/>
            <person name="Methe B."/>
            <person name="Sutton G.G."/>
            <person name="Strausberg R.L."/>
            <person name="Nelson K.E."/>
        </authorList>
    </citation>
    <scope>NUCLEOTIDE SEQUENCE [LARGE SCALE GENOMIC DNA]</scope>
    <source>
        <strain evidence="1 2">RM3277</strain>
    </source>
</reference>
<organism evidence="1 2">
    <name type="scientific">Campylobacter showae RM3277</name>
    <dbReference type="NCBI Taxonomy" id="553219"/>
    <lineage>
        <taxon>Bacteria</taxon>
        <taxon>Pseudomonadati</taxon>
        <taxon>Campylobacterota</taxon>
        <taxon>Epsilonproteobacteria</taxon>
        <taxon>Campylobacterales</taxon>
        <taxon>Campylobacteraceae</taxon>
        <taxon>Campylobacter</taxon>
    </lineage>
</organism>
<dbReference type="Proteomes" id="UP000003107">
    <property type="component" value="Unassembled WGS sequence"/>
</dbReference>
<name>C6RFK8_9BACT</name>
<dbReference type="AlphaFoldDB" id="C6RFK8"/>